<accession>A0ABU6KGY8</accession>
<keyword evidence="1" id="KW-0472">Membrane</keyword>
<keyword evidence="4" id="KW-1185">Reference proteome</keyword>
<evidence type="ECO:0000256" key="1">
    <source>
        <dbReference type="SAM" id="Phobius"/>
    </source>
</evidence>
<sequence>MTEWYIRLGVTLVIVIALVWILIRFRAKSNPQKSSLDILRERRDKGEITQKEFEEARKNQQGE</sequence>
<gene>
    <name evidence="3" type="ORF">QGM71_13820</name>
</gene>
<protein>
    <submittedName>
        <fullName evidence="3">SHOCT domain-containing protein</fullName>
    </submittedName>
</protein>
<keyword evidence="1" id="KW-0812">Transmembrane</keyword>
<comment type="caution">
    <text evidence="3">The sequence shown here is derived from an EMBL/GenBank/DDBJ whole genome shotgun (WGS) entry which is preliminary data.</text>
</comment>
<dbReference type="InterPro" id="IPR018649">
    <property type="entry name" value="SHOCT"/>
</dbReference>
<dbReference type="EMBL" id="JARZFX010000007">
    <property type="protein sequence ID" value="MEC5424574.1"/>
    <property type="molecule type" value="Genomic_DNA"/>
</dbReference>
<feature type="domain" description="SHOCT" evidence="2">
    <location>
        <begin position="36"/>
        <end position="58"/>
    </location>
</feature>
<evidence type="ECO:0000313" key="4">
    <source>
        <dbReference type="Proteomes" id="UP001335737"/>
    </source>
</evidence>
<dbReference type="RefSeq" id="WP_327608142.1">
    <property type="nucleotide sequence ID" value="NZ_JARZFX010000007.1"/>
</dbReference>
<proteinExistence type="predicted"/>
<dbReference type="Pfam" id="PF09851">
    <property type="entry name" value="SHOCT"/>
    <property type="match status" value="1"/>
</dbReference>
<reference evidence="3 4" key="1">
    <citation type="journal article" date="2024" name="Int. J. Syst. Evol. Microbiol.">
        <title>Virgibacillus tibetensis sp. nov., isolated from salt lake on the Tibetan Plateau of China.</title>
        <authorList>
            <person name="Phurbu D."/>
            <person name="Liu Z.-X."/>
            <person name="Wang R."/>
            <person name="Zheng Y.-Y."/>
            <person name="Liu H.-C."/>
            <person name="Zhou Y.-G."/>
            <person name="Yu Y.-J."/>
            <person name="Li A.-H."/>
        </authorList>
    </citation>
    <scope>NUCLEOTIDE SEQUENCE [LARGE SCALE GENOMIC DNA]</scope>
    <source>
        <strain evidence="3 4">C22-A2</strain>
    </source>
</reference>
<name>A0ABU6KGY8_9BACI</name>
<evidence type="ECO:0000313" key="3">
    <source>
        <dbReference type="EMBL" id="MEC5424574.1"/>
    </source>
</evidence>
<evidence type="ECO:0000259" key="2">
    <source>
        <dbReference type="Pfam" id="PF09851"/>
    </source>
</evidence>
<feature type="transmembrane region" description="Helical" evidence="1">
    <location>
        <begin position="6"/>
        <end position="23"/>
    </location>
</feature>
<keyword evidence="1" id="KW-1133">Transmembrane helix</keyword>
<organism evidence="3 4">
    <name type="scientific">Virgibacillus tibetensis</name>
    <dbReference type="NCBI Taxonomy" id="3042313"/>
    <lineage>
        <taxon>Bacteria</taxon>
        <taxon>Bacillati</taxon>
        <taxon>Bacillota</taxon>
        <taxon>Bacilli</taxon>
        <taxon>Bacillales</taxon>
        <taxon>Bacillaceae</taxon>
        <taxon>Virgibacillus</taxon>
    </lineage>
</organism>
<dbReference type="Proteomes" id="UP001335737">
    <property type="component" value="Unassembled WGS sequence"/>
</dbReference>